<dbReference type="RefSeq" id="XP_068351732.1">
    <property type="nucleotide sequence ID" value="XM_068509989.1"/>
</dbReference>
<gene>
    <name evidence="1" type="ORF">TRFO_34992</name>
</gene>
<accession>A0A1J4JM10</accession>
<reference evidence="1" key="1">
    <citation type="submission" date="2016-10" db="EMBL/GenBank/DDBJ databases">
        <authorList>
            <person name="Benchimol M."/>
            <person name="Almeida L.G."/>
            <person name="Vasconcelos A.T."/>
            <person name="Perreira-Neves A."/>
            <person name="Rosa I.A."/>
            <person name="Tasca T."/>
            <person name="Bogo M.R."/>
            <person name="de Souza W."/>
        </authorList>
    </citation>
    <scope>NUCLEOTIDE SEQUENCE [LARGE SCALE GENOMIC DNA]</scope>
    <source>
        <strain evidence="1">K</strain>
    </source>
</reference>
<protein>
    <submittedName>
        <fullName evidence="1">Uncharacterized protein</fullName>
    </submittedName>
</protein>
<dbReference type="Proteomes" id="UP000179807">
    <property type="component" value="Unassembled WGS sequence"/>
</dbReference>
<dbReference type="EMBL" id="MLAK01001047">
    <property type="protein sequence ID" value="OHS98595.1"/>
    <property type="molecule type" value="Genomic_DNA"/>
</dbReference>
<proteinExistence type="predicted"/>
<dbReference type="VEuPathDB" id="TrichDB:TRFO_34992"/>
<evidence type="ECO:0000313" key="1">
    <source>
        <dbReference type="EMBL" id="OHS98595.1"/>
    </source>
</evidence>
<dbReference type="AlphaFoldDB" id="A0A1J4JM10"/>
<keyword evidence="2" id="KW-1185">Reference proteome</keyword>
<comment type="caution">
    <text evidence="1">The sequence shown here is derived from an EMBL/GenBank/DDBJ whole genome shotgun (WGS) entry which is preliminary data.</text>
</comment>
<name>A0A1J4JM10_9EUKA</name>
<organism evidence="1 2">
    <name type="scientific">Tritrichomonas foetus</name>
    <dbReference type="NCBI Taxonomy" id="1144522"/>
    <lineage>
        <taxon>Eukaryota</taxon>
        <taxon>Metamonada</taxon>
        <taxon>Parabasalia</taxon>
        <taxon>Tritrichomonadida</taxon>
        <taxon>Tritrichomonadidae</taxon>
        <taxon>Tritrichomonas</taxon>
    </lineage>
</organism>
<sequence>MLKPEDDFATWLMILQTTTDSIPDFSQFIPDIERLINSITETDELPDPLKEYKQEFINRLSSDVIRKFLNLNSLPIQQLDILFDFLKILINFARYGFKSNNIHVIYLCQVLVSNTEYILYKSNHGFNFHNKICNFAKECGFYDEGNEFLSTFPSSVDLIYWTFSALHFILKTIKEPEEEDNNHPNINNNNNTHPLVLILNHPKKVVKIWDLFKIQSNYLIFTSFVRFHSNFCEKNVY</sequence>
<evidence type="ECO:0000313" key="2">
    <source>
        <dbReference type="Proteomes" id="UP000179807"/>
    </source>
</evidence>
<dbReference type="GeneID" id="94844693"/>